<sequence>MNLSQPTRLDKNKNGTPIRGRNKKILSIYGGKSKLQPPH</sequence>
<organism evidence="2 3">
    <name type="scientific">Leptospira weilii serovar Topaz str. LT2116</name>
    <dbReference type="NCBI Taxonomy" id="1088540"/>
    <lineage>
        <taxon>Bacteria</taxon>
        <taxon>Pseudomonadati</taxon>
        <taxon>Spirochaetota</taxon>
        <taxon>Spirochaetia</taxon>
        <taxon>Leptospirales</taxon>
        <taxon>Leptospiraceae</taxon>
        <taxon>Leptospira</taxon>
    </lineage>
</organism>
<protein>
    <submittedName>
        <fullName evidence="2">Uncharacterized protein</fullName>
    </submittedName>
</protein>
<name>M3ENV6_9LEPT</name>
<evidence type="ECO:0000256" key="1">
    <source>
        <dbReference type="SAM" id="MobiDB-lite"/>
    </source>
</evidence>
<feature type="region of interest" description="Disordered" evidence="1">
    <location>
        <begin position="1"/>
        <end position="39"/>
    </location>
</feature>
<evidence type="ECO:0000313" key="3">
    <source>
        <dbReference type="Proteomes" id="UP000011770"/>
    </source>
</evidence>
<dbReference type="Proteomes" id="UP000011770">
    <property type="component" value="Unassembled WGS sequence"/>
</dbReference>
<dbReference type="EMBL" id="AHOR02000017">
    <property type="protein sequence ID" value="EMF82733.1"/>
    <property type="molecule type" value="Genomic_DNA"/>
</dbReference>
<gene>
    <name evidence="2" type="ORF">LEP1GSC188_3011</name>
</gene>
<reference evidence="2 3" key="1">
    <citation type="submission" date="2013-01" db="EMBL/GenBank/DDBJ databases">
        <authorList>
            <person name="Harkins D.M."/>
            <person name="Durkin A.S."/>
            <person name="Brinkac L.M."/>
            <person name="Haft D.H."/>
            <person name="Selengut J.D."/>
            <person name="Sanka R."/>
            <person name="DePew J."/>
            <person name="Purushe J."/>
            <person name="Tulsiani S.M."/>
            <person name="Graham G.C."/>
            <person name="Burns M.-A."/>
            <person name="Dohnt M.F."/>
            <person name="Smythe L.D."/>
            <person name="McKay D.B."/>
            <person name="Craig S.B."/>
            <person name="Vinetz J.M."/>
            <person name="Sutton G.G."/>
            <person name="Nierman W.C."/>
            <person name="Fouts D.E."/>
        </authorList>
    </citation>
    <scope>NUCLEOTIDE SEQUENCE [LARGE SCALE GENOMIC DNA]</scope>
    <source>
        <strain evidence="2 3">LT2116</strain>
    </source>
</reference>
<dbReference type="AlphaFoldDB" id="M3ENV6"/>
<proteinExistence type="predicted"/>
<evidence type="ECO:0000313" key="2">
    <source>
        <dbReference type="EMBL" id="EMF82733.1"/>
    </source>
</evidence>
<comment type="caution">
    <text evidence="2">The sequence shown here is derived from an EMBL/GenBank/DDBJ whole genome shotgun (WGS) entry which is preliminary data.</text>
</comment>
<accession>M3ENV6</accession>